<dbReference type="InterPro" id="IPR018891">
    <property type="entry name" value="AIPR_C"/>
</dbReference>
<dbReference type="RefSeq" id="WP_117672100.1">
    <property type="nucleotide sequence ID" value="NZ_CABOGR010000011.1"/>
</dbReference>
<feature type="domain" description="Abortive phage infection protein C-terminal" evidence="1">
    <location>
        <begin position="241"/>
        <end position="566"/>
    </location>
</feature>
<name>A0A3E4N381_9BACT</name>
<dbReference type="EMBL" id="QSQT01000011">
    <property type="protein sequence ID" value="RGK56258.1"/>
    <property type="molecule type" value="Genomic_DNA"/>
</dbReference>
<dbReference type="Proteomes" id="UP000260862">
    <property type="component" value="Unassembled WGS sequence"/>
</dbReference>
<dbReference type="Pfam" id="PF10592">
    <property type="entry name" value="AIPR"/>
    <property type="match status" value="1"/>
</dbReference>
<keyword evidence="4" id="KW-1185">Reference proteome</keyword>
<evidence type="ECO:0000259" key="2">
    <source>
        <dbReference type="Pfam" id="PF22879"/>
    </source>
</evidence>
<organism evidence="3 4">
    <name type="scientific">Phocaeicola plebeius</name>
    <dbReference type="NCBI Taxonomy" id="310297"/>
    <lineage>
        <taxon>Bacteria</taxon>
        <taxon>Pseudomonadati</taxon>
        <taxon>Bacteroidota</taxon>
        <taxon>Bacteroidia</taxon>
        <taxon>Bacteroidales</taxon>
        <taxon>Bacteroidaceae</taxon>
        <taxon>Phocaeicola</taxon>
    </lineage>
</organism>
<dbReference type="AlphaFoldDB" id="A0A3E4N381"/>
<sequence>MTEIEKFYNSFKKEISSLQFAAENGESQEQSFTRVCLDMLVRANETDNAVVAYDEKALGTKKQHKINGYAISETCDTVDLFISVYEPSDTIEYIDKQSIDRACIRIINFFSKAYYGHYENELAETSSVFEFAHQLANSTEIRKNLIRVNAFILTNARYKGEIPEPKDISGQKIFIQVIDIEKLYNMSEQSRLPILLDLKEFHIEPRCMQISTGSDLYDGYLTYVPGVFLASLYEQYGFKLLEQNVRSFLQFKGGINRGIKETVLTQPSMFFAYNNGISATADAIVLDESKTIIEKINNLQIVNGGQTTATLFYVSKDAKANLEKVLVPMKISVIKKGDESYEIVKNISKYANTQNKINDADLSANDPIFVEIEKLSRYMLTPMTIDSNQQHYWFFDRISRQYDNLLAQNSKSKSRKKRFLLKYPKHCKFTKYELAKYYNSCCEVEIGGKIIVGPHCVVDGNEVNFRAFRDNIMPNLKINAIFFEDLIAKAILFKEVDKRHGTKRSKTPPIGDMKQVMVPYSIALLQIATGGCLNWEKIWKNQKISSELSDYMYNLMVKLNQFLKDNTPRSNIIEWGTKEDCWRLVKEKFEIPSIDIIKNDICTKEEMEQRYLDKDSSDAERRAIELQLVTSIAGETWIKVAEWGKFSGCLSLSDQNTARNIAHKIKFDYQLNQRDVSKGLLIYEIVCRNDYEVFEEDIKNGTACDIIPKDLIIKMLTWEKSIVILEGWQFKILQQAVKDGYISKFRAAELLFLKKLLSDNGF</sequence>
<dbReference type="Pfam" id="PF22879">
    <property type="entry name" value="AIPR_N"/>
    <property type="match status" value="1"/>
</dbReference>
<comment type="caution">
    <text evidence="3">The sequence shown here is derived from an EMBL/GenBank/DDBJ whole genome shotgun (WGS) entry which is preliminary data.</text>
</comment>
<evidence type="ECO:0008006" key="5">
    <source>
        <dbReference type="Google" id="ProtNLM"/>
    </source>
</evidence>
<feature type="domain" description="Abortive infection phage resistance protein N-terminal" evidence="2">
    <location>
        <begin position="32"/>
        <end position="185"/>
    </location>
</feature>
<dbReference type="InterPro" id="IPR055101">
    <property type="entry name" value="AIPR_N"/>
</dbReference>
<evidence type="ECO:0000313" key="4">
    <source>
        <dbReference type="Proteomes" id="UP000260862"/>
    </source>
</evidence>
<gene>
    <name evidence="3" type="ORF">DXD04_07020</name>
</gene>
<evidence type="ECO:0000259" key="1">
    <source>
        <dbReference type="Pfam" id="PF10592"/>
    </source>
</evidence>
<protein>
    <recommendedName>
        <fullName evidence="5">Abortive phage resistance protein</fullName>
    </recommendedName>
</protein>
<accession>A0A3E4N381</accession>
<evidence type="ECO:0000313" key="3">
    <source>
        <dbReference type="EMBL" id="RGK56258.1"/>
    </source>
</evidence>
<reference evidence="3 4" key="1">
    <citation type="submission" date="2018-08" db="EMBL/GenBank/DDBJ databases">
        <title>A genome reference for cultivated species of the human gut microbiota.</title>
        <authorList>
            <person name="Zou Y."/>
            <person name="Xue W."/>
            <person name="Luo G."/>
        </authorList>
    </citation>
    <scope>NUCLEOTIDE SEQUENCE [LARGE SCALE GENOMIC DNA]</scope>
    <source>
        <strain evidence="3 4">TF10-3AC</strain>
    </source>
</reference>
<proteinExistence type="predicted"/>